<dbReference type="EMBL" id="BX284606">
    <property type="protein sequence ID" value="CCD63625.1"/>
    <property type="molecule type" value="Genomic_DNA"/>
</dbReference>
<dbReference type="InParanoid" id="Q21398"/>
<evidence type="ECO:0000313" key="1">
    <source>
        <dbReference type="EMBL" id="CCD63625.1"/>
    </source>
</evidence>
<dbReference type="CTD" id="187219"/>
<accession>Q21398</accession>
<organism evidence="1 2">
    <name type="scientific">Caenorhabditis elegans</name>
    <dbReference type="NCBI Taxonomy" id="6239"/>
    <lineage>
        <taxon>Eukaryota</taxon>
        <taxon>Metazoa</taxon>
        <taxon>Ecdysozoa</taxon>
        <taxon>Nematoda</taxon>
        <taxon>Chromadorea</taxon>
        <taxon>Rhabditida</taxon>
        <taxon>Rhabditina</taxon>
        <taxon>Rhabditomorpha</taxon>
        <taxon>Rhabditoidea</taxon>
        <taxon>Rhabditidae</taxon>
        <taxon>Peloderinae</taxon>
        <taxon>Caenorhabditis</taxon>
    </lineage>
</organism>
<protein>
    <submittedName>
        <fullName evidence="1">Uncharacterized protein</fullName>
    </submittedName>
</protein>
<gene>
    <name evidence="1" type="ORF">CELE_K09E3.2</name>
    <name evidence="1 3" type="ORF">K09E3.2</name>
</gene>
<dbReference type="PaxDb" id="6239-K09E3.2"/>
<evidence type="ECO:0000313" key="3">
    <source>
        <dbReference type="WormBase" id="K09E3.2"/>
    </source>
</evidence>
<dbReference type="AlphaFoldDB" id="Q21398"/>
<dbReference type="WormBase" id="K09E3.2">
    <property type="protein sequence ID" value="CE04740"/>
    <property type="gene ID" value="WBGene00019574"/>
</dbReference>
<name>Q21398_CAEEL</name>
<sequence length="109" mass="12797">MTKRCVDDDRTLAMFEIFSFERFSFGCCCFLAHDDDGSLAGQLRDFFSSENRCPLLAHQDDGTLANFVIFSFIRFWLLAHDNDRDTDQPLHTLRHPLVFNRLRFGFPRD</sequence>
<evidence type="ECO:0000313" key="2">
    <source>
        <dbReference type="Proteomes" id="UP000001940"/>
    </source>
</evidence>
<dbReference type="PIR" id="T29627">
    <property type="entry name" value="T29627"/>
</dbReference>
<dbReference type="KEGG" id="cel:CELE_K09E3.2"/>
<keyword evidence="2" id="KW-1185">Reference proteome</keyword>
<dbReference type="AGR" id="WB:WBGene00019574"/>
<dbReference type="HOGENOM" id="CLU_138128_0_0_1"/>
<proteinExistence type="predicted"/>
<dbReference type="RefSeq" id="NP_510772.1">
    <property type="nucleotide sequence ID" value="NM_078371.1"/>
</dbReference>
<dbReference type="UCSC" id="K09E3.2">
    <property type="organism name" value="c. elegans"/>
</dbReference>
<reference evidence="1 2" key="1">
    <citation type="journal article" date="1998" name="Science">
        <title>Genome sequence of the nematode C. elegans: a platform for investigating biology.</title>
        <authorList>
            <consortium name="The C. elegans sequencing consortium"/>
            <person name="Sulson J.E."/>
            <person name="Waterston R."/>
        </authorList>
    </citation>
    <scope>NUCLEOTIDE SEQUENCE [LARGE SCALE GENOMIC DNA]</scope>
    <source>
        <strain evidence="1 2">Bristol N2</strain>
    </source>
</reference>
<dbReference type="GeneID" id="187219"/>
<dbReference type="Proteomes" id="UP000001940">
    <property type="component" value="Chromosome X"/>
</dbReference>